<proteinExistence type="predicted"/>
<accession>A0AA38NZL9</accession>
<name>A0AA38NZL9_9AGAR</name>
<reference evidence="2" key="1">
    <citation type="submission" date="2022-08" db="EMBL/GenBank/DDBJ databases">
        <authorList>
            <consortium name="DOE Joint Genome Institute"/>
            <person name="Min B."/>
            <person name="Riley R."/>
            <person name="Sierra-Patev S."/>
            <person name="Naranjo-Ortiz M."/>
            <person name="Looney B."/>
            <person name="Konkel Z."/>
            <person name="Slot J.C."/>
            <person name="Sakamoto Y."/>
            <person name="Steenwyk J.L."/>
            <person name="Rokas A."/>
            <person name="Carro J."/>
            <person name="Camarero S."/>
            <person name="Ferreira P."/>
            <person name="Molpeceres G."/>
            <person name="Ruiz-Duenas F.J."/>
            <person name="Serrano A."/>
            <person name="Henrissat B."/>
            <person name="Drula E."/>
            <person name="Hughes K.W."/>
            <person name="Mata J.L."/>
            <person name="Ishikawa N.K."/>
            <person name="Vargas-Isla R."/>
            <person name="Ushijima S."/>
            <person name="Smith C.A."/>
            <person name="Ahrendt S."/>
            <person name="Andreopoulos W."/>
            <person name="He G."/>
            <person name="Labutti K."/>
            <person name="Lipzen A."/>
            <person name="Ng V."/>
            <person name="Sandor L."/>
            <person name="Barry K."/>
            <person name="Martinez A.T."/>
            <person name="Xiao Y."/>
            <person name="Gibbons J.G."/>
            <person name="Terashima K."/>
            <person name="Hibbett D.S."/>
            <person name="Grigoriev I.V."/>
        </authorList>
    </citation>
    <scope>NUCLEOTIDE SEQUENCE</scope>
    <source>
        <strain evidence="2">TFB9207</strain>
    </source>
</reference>
<feature type="compositionally biased region" description="Polar residues" evidence="1">
    <location>
        <begin position="53"/>
        <end position="89"/>
    </location>
</feature>
<organism evidence="2 3">
    <name type="scientific">Lentinula raphanica</name>
    <dbReference type="NCBI Taxonomy" id="153919"/>
    <lineage>
        <taxon>Eukaryota</taxon>
        <taxon>Fungi</taxon>
        <taxon>Dikarya</taxon>
        <taxon>Basidiomycota</taxon>
        <taxon>Agaricomycotina</taxon>
        <taxon>Agaricomycetes</taxon>
        <taxon>Agaricomycetidae</taxon>
        <taxon>Agaricales</taxon>
        <taxon>Marasmiineae</taxon>
        <taxon>Omphalotaceae</taxon>
        <taxon>Lentinula</taxon>
    </lineage>
</organism>
<sequence length="212" mass="23305">PSDTLILLKLSLNPHPPRSEQIRVFLRPLGPSILHKLASNPYLIRSGQIRPDQSCSLPLKSPSNMPSHSQNTSSSLPERSMGASSSSKQGRAHVHFRSVSPLPSDVPSSSAAPHLSPPPSLAARLSDDPEQALEFQAVRTLQEVVEQFRNEEINAMEAFRAIRDISSNDPVVSQDYVSQIMDIQRETNQFKRDKLKGKEAAVSADQTAVSHE</sequence>
<evidence type="ECO:0000313" key="3">
    <source>
        <dbReference type="Proteomes" id="UP001163846"/>
    </source>
</evidence>
<keyword evidence="3" id="KW-1185">Reference proteome</keyword>
<comment type="caution">
    <text evidence="2">The sequence shown here is derived from an EMBL/GenBank/DDBJ whole genome shotgun (WGS) entry which is preliminary data.</text>
</comment>
<feature type="region of interest" description="Disordered" evidence="1">
    <location>
        <begin position="53"/>
        <end position="127"/>
    </location>
</feature>
<dbReference type="AlphaFoldDB" id="A0AA38NZL9"/>
<evidence type="ECO:0000313" key="2">
    <source>
        <dbReference type="EMBL" id="KAJ3833368.1"/>
    </source>
</evidence>
<protein>
    <submittedName>
        <fullName evidence="2">Uncharacterized protein</fullName>
    </submittedName>
</protein>
<dbReference type="Proteomes" id="UP001163846">
    <property type="component" value="Unassembled WGS sequence"/>
</dbReference>
<feature type="compositionally biased region" description="Low complexity" evidence="1">
    <location>
        <begin position="98"/>
        <end position="114"/>
    </location>
</feature>
<dbReference type="EMBL" id="MU806712">
    <property type="protein sequence ID" value="KAJ3833368.1"/>
    <property type="molecule type" value="Genomic_DNA"/>
</dbReference>
<feature type="non-terminal residue" evidence="2">
    <location>
        <position position="1"/>
    </location>
</feature>
<evidence type="ECO:0000256" key="1">
    <source>
        <dbReference type="SAM" id="MobiDB-lite"/>
    </source>
</evidence>
<gene>
    <name evidence="2" type="ORF">F5878DRAFT_699911</name>
</gene>